<gene>
    <name evidence="2" type="ORF">SHERM_20431</name>
</gene>
<protein>
    <submittedName>
        <fullName evidence="2">Uncharacterized protein</fullName>
    </submittedName>
</protein>
<name>A0A9N7RDL6_STRHE</name>
<feature type="compositionally biased region" description="Low complexity" evidence="1">
    <location>
        <begin position="84"/>
        <end position="102"/>
    </location>
</feature>
<feature type="compositionally biased region" description="Polar residues" evidence="1">
    <location>
        <begin position="103"/>
        <end position="112"/>
    </location>
</feature>
<evidence type="ECO:0000256" key="1">
    <source>
        <dbReference type="SAM" id="MobiDB-lite"/>
    </source>
</evidence>
<dbReference type="PANTHER" id="PTHR34466:SF3">
    <property type="entry name" value="OS11G0129800 PROTEIN"/>
    <property type="match status" value="1"/>
</dbReference>
<keyword evidence="3" id="KW-1185">Reference proteome</keyword>
<comment type="caution">
    <text evidence="2">The sequence shown here is derived from an EMBL/GenBank/DDBJ whole genome shotgun (WGS) entry which is preliminary data.</text>
</comment>
<sequence length="497" mass="54736">MATFKSTSRRGAPEAEARAPLSTSRRRSHSVSAVSRKAHSQFDDQSQIPSEFSNRRDNPLFWATSSSPPDGEQNERINRSAFCSNRQSSASNSRSAGNGNDSCDSFSGQRGRSATRGLSEKKGIGRSLSRARGRSVSRASCKGAYECGNDRDVVPSSIAHSRKEIRKSDKVTRRPNSVGRRVDVQSRAMNVRGQASECSEDDSACSMPISNLEDGISIGSLSEAEEKAINGAYNELHAFQRNNTASNIVSTPSNFVNTEAVELISEIRRKYAIKLEKSEERTRKLRADLAVEQHRGKELDRILKEIPPDPNIPFVSKSRRGRKASNEIKQMSKCLTEDAMAYFDECVSLSTFDSSDFSASEDPPLSAAGPTVLVAASSLGSYELPQKQLYGYDDSSIITDSCSFDPQSTRRYNFSFTDRKRGPEEEIGSCIKNFEKGTKKDVDFEATSSHYDAGEYHMRGQRESLLIDRVLYKGRIESGGLHLCSGAMGFLPSAPVM</sequence>
<dbReference type="OrthoDB" id="660305at2759"/>
<evidence type="ECO:0000313" key="3">
    <source>
        <dbReference type="Proteomes" id="UP001153555"/>
    </source>
</evidence>
<dbReference type="EMBL" id="CACSLK010024540">
    <property type="protein sequence ID" value="CAA0823265.1"/>
    <property type="molecule type" value="Genomic_DNA"/>
</dbReference>
<proteinExistence type="predicted"/>
<reference evidence="2" key="1">
    <citation type="submission" date="2019-12" db="EMBL/GenBank/DDBJ databases">
        <authorList>
            <person name="Scholes J."/>
        </authorList>
    </citation>
    <scope>NUCLEOTIDE SEQUENCE</scope>
</reference>
<dbReference type="Proteomes" id="UP001153555">
    <property type="component" value="Unassembled WGS sequence"/>
</dbReference>
<feature type="region of interest" description="Disordered" evidence="1">
    <location>
        <begin position="1"/>
        <end position="135"/>
    </location>
</feature>
<accession>A0A9N7RDL6</accession>
<feature type="compositionally biased region" description="Polar residues" evidence="1">
    <location>
        <begin position="43"/>
        <end position="52"/>
    </location>
</feature>
<organism evidence="2 3">
    <name type="scientific">Striga hermonthica</name>
    <name type="common">Purple witchweed</name>
    <name type="synonym">Buchnera hermonthica</name>
    <dbReference type="NCBI Taxonomy" id="68872"/>
    <lineage>
        <taxon>Eukaryota</taxon>
        <taxon>Viridiplantae</taxon>
        <taxon>Streptophyta</taxon>
        <taxon>Embryophyta</taxon>
        <taxon>Tracheophyta</taxon>
        <taxon>Spermatophyta</taxon>
        <taxon>Magnoliopsida</taxon>
        <taxon>eudicotyledons</taxon>
        <taxon>Gunneridae</taxon>
        <taxon>Pentapetalae</taxon>
        <taxon>asterids</taxon>
        <taxon>lamiids</taxon>
        <taxon>Lamiales</taxon>
        <taxon>Orobanchaceae</taxon>
        <taxon>Buchnereae</taxon>
        <taxon>Striga</taxon>
    </lineage>
</organism>
<dbReference type="PANTHER" id="PTHR34466">
    <property type="entry name" value="OS11G0129800 PROTEIN"/>
    <property type="match status" value="1"/>
</dbReference>
<feature type="region of interest" description="Disordered" evidence="1">
    <location>
        <begin position="158"/>
        <end position="179"/>
    </location>
</feature>
<evidence type="ECO:0000313" key="2">
    <source>
        <dbReference type="EMBL" id="CAA0823265.1"/>
    </source>
</evidence>
<dbReference type="AlphaFoldDB" id="A0A9N7RDL6"/>